<name>A0A418PRD2_9BACT</name>
<sequence>MTTLTGKTTEILDKAKSLFGKQVQAIIRQEHKAVELIQNVGKKLAKLADHPKVKLITTPISIFVRMIKAHVTGGHKIAVSTLGMIVLALVYFLSPIDLVPDFLGFFGFADDISVVLAVYAKVKDEVERFLEWERTQI</sequence>
<accession>A0A418PRD2</accession>
<dbReference type="OrthoDB" id="9800034at2"/>
<keyword evidence="2 5" id="KW-0812">Transmembrane</keyword>
<keyword evidence="8" id="KW-1185">Reference proteome</keyword>
<comment type="subcellular location">
    <subcellularLocation>
        <location evidence="1">Endomembrane system</location>
        <topology evidence="1">Multi-pass membrane protein</topology>
    </subcellularLocation>
</comment>
<evidence type="ECO:0000313" key="8">
    <source>
        <dbReference type="Proteomes" id="UP000283522"/>
    </source>
</evidence>
<proteinExistence type="predicted"/>
<dbReference type="Pfam" id="PF06803">
    <property type="entry name" value="DUF1232"/>
    <property type="match status" value="1"/>
</dbReference>
<dbReference type="EMBL" id="QXML01000005">
    <property type="protein sequence ID" value="RIW15190.1"/>
    <property type="molecule type" value="Genomic_DNA"/>
</dbReference>
<keyword evidence="3 5" id="KW-1133">Transmembrane helix</keyword>
<gene>
    <name evidence="7" type="ORF">D0X99_12165</name>
</gene>
<evidence type="ECO:0000256" key="1">
    <source>
        <dbReference type="ARBA" id="ARBA00004127"/>
    </source>
</evidence>
<reference evidence="7 8" key="1">
    <citation type="submission" date="2018-09" db="EMBL/GenBank/DDBJ databases">
        <authorList>
            <person name="Wang X."/>
            <person name="Du Z."/>
        </authorList>
    </citation>
    <scope>NUCLEOTIDE SEQUENCE [LARGE SCALE GENOMIC DNA]</scope>
    <source>
        <strain evidence="7 8">N3</strain>
    </source>
</reference>
<dbReference type="RefSeq" id="WP_119478094.1">
    <property type="nucleotide sequence ID" value="NZ_QXML01000005.1"/>
</dbReference>
<keyword evidence="4 5" id="KW-0472">Membrane</keyword>
<feature type="domain" description="DUF1232" evidence="6">
    <location>
        <begin position="82"/>
        <end position="116"/>
    </location>
</feature>
<evidence type="ECO:0000256" key="2">
    <source>
        <dbReference type="ARBA" id="ARBA00022692"/>
    </source>
</evidence>
<evidence type="ECO:0000256" key="4">
    <source>
        <dbReference type="ARBA" id="ARBA00023136"/>
    </source>
</evidence>
<protein>
    <submittedName>
        <fullName evidence="7">DUF1232 domain-containing protein</fullName>
    </submittedName>
</protein>
<dbReference type="Proteomes" id="UP000283522">
    <property type="component" value="Unassembled WGS sequence"/>
</dbReference>
<evidence type="ECO:0000313" key="7">
    <source>
        <dbReference type="EMBL" id="RIW15190.1"/>
    </source>
</evidence>
<dbReference type="GO" id="GO:0012505">
    <property type="term" value="C:endomembrane system"/>
    <property type="evidence" value="ECO:0007669"/>
    <property type="project" value="UniProtKB-SubCell"/>
</dbReference>
<evidence type="ECO:0000256" key="5">
    <source>
        <dbReference type="SAM" id="Phobius"/>
    </source>
</evidence>
<feature type="transmembrane region" description="Helical" evidence="5">
    <location>
        <begin position="77"/>
        <end position="96"/>
    </location>
</feature>
<evidence type="ECO:0000259" key="6">
    <source>
        <dbReference type="Pfam" id="PF06803"/>
    </source>
</evidence>
<dbReference type="InterPro" id="IPR010652">
    <property type="entry name" value="DUF1232"/>
</dbReference>
<dbReference type="AlphaFoldDB" id="A0A418PRD2"/>
<evidence type="ECO:0000256" key="3">
    <source>
        <dbReference type="ARBA" id="ARBA00022989"/>
    </source>
</evidence>
<organism evidence="7 8">
    <name type="scientific">Algoriphagus lacus</name>
    <dbReference type="NCBI Taxonomy" id="2056311"/>
    <lineage>
        <taxon>Bacteria</taxon>
        <taxon>Pseudomonadati</taxon>
        <taxon>Bacteroidota</taxon>
        <taxon>Cytophagia</taxon>
        <taxon>Cytophagales</taxon>
        <taxon>Cyclobacteriaceae</taxon>
        <taxon>Algoriphagus</taxon>
    </lineage>
</organism>
<comment type="caution">
    <text evidence="7">The sequence shown here is derived from an EMBL/GenBank/DDBJ whole genome shotgun (WGS) entry which is preliminary data.</text>
</comment>